<dbReference type="GO" id="GO:0033072">
    <property type="term" value="P:vancomycin biosynthetic process"/>
    <property type="evidence" value="ECO:0007669"/>
    <property type="project" value="UniProtKB-UniPathway"/>
</dbReference>
<protein>
    <submittedName>
        <fullName evidence="5">Vancomycin aglycone glucosyltransferase</fullName>
        <ecNumber evidence="5">2.4.1.310</ecNumber>
    </submittedName>
</protein>
<dbReference type="InterPro" id="IPR002213">
    <property type="entry name" value="UDP_glucos_trans"/>
</dbReference>
<dbReference type="InterPro" id="IPR050426">
    <property type="entry name" value="Glycosyltransferase_28"/>
</dbReference>
<keyword evidence="5" id="KW-0328">Glycosyltransferase</keyword>
<proteinExistence type="predicted"/>
<dbReference type="Proteomes" id="UP000580474">
    <property type="component" value="Unassembled WGS sequence"/>
</dbReference>
<gene>
    <name evidence="5" type="ORF">BJ969_001578</name>
</gene>
<keyword evidence="5" id="KW-0808">Transferase</keyword>
<dbReference type="GO" id="GO:0005975">
    <property type="term" value="P:carbohydrate metabolic process"/>
    <property type="evidence" value="ECO:0007669"/>
    <property type="project" value="InterPro"/>
</dbReference>
<accession>A0A840N942</accession>
<comment type="caution">
    <text evidence="5">The sequence shown here is derived from an EMBL/GenBank/DDBJ whole genome shotgun (WGS) entry which is preliminary data.</text>
</comment>
<reference evidence="5 6" key="1">
    <citation type="submission" date="2020-08" db="EMBL/GenBank/DDBJ databases">
        <title>Sequencing the genomes of 1000 actinobacteria strains.</title>
        <authorList>
            <person name="Klenk H.-P."/>
        </authorList>
    </citation>
    <scope>NUCLEOTIDE SEQUENCE [LARGE SCALE GENOMIC DNA]</scope>
    <source>
        <strain evidence="5 6">DSM 45582</strain>
    </source>
</reference>
<dbReference type="Gene3D" id="3.40.50.2000">
    <property type="entry name" value="Glycogen Phosphorylase B"/>
    <property type="match status" value="2"/>
</dbReference>
<name>A0A840N942_9PSEU</name>
<keyword evidence="2" id="KW-0045">Antibiotic biosynthesis</keyword>
<dbReference type="EMBL" id="JACHIV010000001">
    <property type="protein sequence ID" value="MBB5068490.1"/>
    <property type="molecule type" value="Genomic_DNA"/>
</dbReference>
<evidence type="ECO:0000259" key="4">
    <source>
        <dbReference type="Pfam" id="PF06722"/>
    </source>
</evidence>
<dbReference type="UniPathway" id="UPA00162"/>
<evidence type="ECO:0000256" key="1">
    <source>
        <dbReference type="ARBA" id="ARBA00004660"/>
    </source>
</evidence>
<sequence>MRVLLATIGSRGEVQPVVALALRLRALGHDARVSVPPDFRDRIEELGMPVVDLGPRMRAAESWDLSSPDGKRRAAREAVAAQFGTLRDAARGCDVLVGCGAVMVAARSVTQLLGIGHVHAHFCPATLPSPHHAPAPWPGWPQDEVGDHRDAWAADAQRWEDTWGAALNAHRVDAGLAPVEDVRGHVLTDRPWLAADPVLGPWPEPGDLGVVQTGAWLLPGGGPLPVAVESFLDDGAPPVYFGLGSMPAPGGDVGRVVLAAAREAGRRVIVSRGWAELDLDRGGDLLVVGEVDHRVLFPRVAAVVHHGGAGTTTTAARAGVPQVLLPQVYDQHYWAGRVEDLGIGAAHPAGMPTPASLLDALERASRPGVRARARAVAAEVRTDGARVAAERLVGGS</sequence>
<evidence type="ECO:0000313" key="6">
    <source>
        <dbReference type="Proteomes" id="UP000580474"/>
    </source>
</evidence>
<comment type="pathway">
    <text evidence="1">Antibiotic biosynthesis; vancomycin biosynthesis.</text>
</comment>
<evidence type="ECO:0000313" key="5">
    <source>
        <dbReference type="EMBL" id="MBB5068490.1"/>
    </source>
</evidence>
<dbReference type="InterPro" id="IPR010610">
    <property type="entry name" value="EryCIII-like_C"/>
</dbReference>
<dbReference type="GO" id="GO:0016758">
    <property type="term" value="F:hexosyltransferase activity"/>
    <property type="evidence" value="ECO:0007669"/>
    <property type="project" value="InterPro"/>
</dbReference>
<dbReference type="InterPro" id="IPR004276">
    <property type="entry name" value="GlycoTrans_28_N"/>
</dbReference>
<dbReference type="RefSeq" id="WP_184478170.1">
    <property type="nucleotide sequence ID" value="NZ_JACHIV010000001.1"/>
</dbReference>
<dbReference type="CDD" id="cd03784">
    <property type="entry name" value="GT1_Gtf-like"/>
    <property type="match status" value="1"/>
</dbReference>
<dbReference type="Pfam" id="PF06722">
    <property type="entry name" value="EryCIII-like_C"/>
    <property type="match status" value="1"/>
</dbReference>
<keyword evidence="6" id="KW-1185">Reference proteome</keyword>
<dbReference type="AlphaFoldDB" id="A0A840N942"/>
<organism evidence="5 6">
    <name type="scientific">Saccharopolyspora gloriosae</name>
    <dbReference type="NCBI Taxonomy" id="455344"/>
    <lineage>
        <taxon>Bacteria</taxon>
        <taxon>Bacillati</taxon>
        <taxon>Actinomycetota</taxon>
        <taxon>Actinomycetes</taxon>
        <taxon>Pseudonocardiales</taxon>
        <taxon>Pseudonocardiaceae</taxon>
        <taxon>Saccharopolyspora</taxon>
    </lineage>
</organism>
<dbReference type="GO" id="GO:0008194">
    <property type="term" value="F:UDP-glycosyltransferase activity"/>
    <property type="evidence" value="ECO:0007669"/>
    <property type="project" value="InterPro"/>
</dbReference>
<dbReference type="EC" id="2.4.1.310" evidence="5"/>
<dbReference type="FunFam" id="3.40.50.2000:FF:000009">
    <property type="entry name" value="Sterol 3-beta-glucosyltransferase UGT80A2"/>
    <property type="match status" value="1"/>
</dbReference>
<dbReference type="PANTHER" id="PTHR48050">
    <property type="entry name" value="STEROL 3-BETA-GLUCOSYLTRANSFERASE"/>
    <property type="match status" value="1"/>
</dbReference>
<feature type="domain" description="Glycosyltransferase family 28 N-terminal" evidence="3">
    <location>
        <begin position="3"/>
        <end position="56"/>
    </location>
</feature>
<evidence type="ECO:0000259" key="3">
    <source>
        <dbReference type="Pfam" id="PF03033"/>
    </source>
</evidence>
<dbReference type="SUPFAM" id="SSF53756">
    <property type="entry name" value="UDP-Glycosyltransferase/glycogen phosphorylase"/>
    <property type="match status" value="1"/>
</dbReference>
<feature type="domain" description="Erythromycin biosynthesis protein CIII-like C-terminal" evidence="4">
    <location>
        <begin position="287"/>
        <end position="380"/>
    </location>
</feature>
<dbReference type="Pfam" id="PF03033">
    <property type="entry name" value="Glyco_transf_28"/>
    <property type="match status" value="1"/>
</dbReference>
<evidence type="ECO:0000256" key="2">
    <source>
        <dbReference type="ARBA" id="ARBA00023194"/>
    </source>
</evidence>
<dbReference type="PANTHER" id="PTHR48050:SF13">
    <property type="entry name" value="STEROL 3-BETA-GLUCOSYLTRANSFERASE UGT80A2"/>
    <property type="match status" value="1"/>
</dbReference>